<gene>
    <name evidence="10" type="primary">murF</name>
    <name evidence="15" type="ORF">EDM56_23490</name>
</gene>
<evidence type="ECO:0000256" key="3">
    <source>
        <dbReference type="ARBA" id="ARBA00022618"/>
    </source>
</evidence>
<comment type="function">
    <text evidence="10 11">Involved in cell wall formation. Catalyzes the final step in the synthesis of UDP-N-acetylmuramoyl-pentapeptide, the precursor of murein.</text>
</comment>
<dbReference type="Gene3D" id="3.40.1190.10">
    <property type="entry name" value="Mur-like, catalytic domain"/>
    <property type="match status" value="1"/>
</dbReference>
<dbReference type="Proteomes" id="UP000271031">
    <property type="component" value="Unassembled WGS sequence"/>
</dbReference>
<accession>A0A3M8D2N3</accession>
<proteinExistence type="inferred from homology"/>
<organism evidence="15 16">
    <name type="scientific">Brevibacillus fluminis</name>
    <dbReference type="NCBI Taxonomy" id="511487"/>
    <lineage>
        <taxon>Bacteria</taxon>
        <taxon>Bacillati</taxon>
        <taxon>Bacillota</taxon>
        <taxon>Bacilli</taxon>
        <taxon>Bacillales</taxon>
        <taxon>Paenibacillaceae</taxon>
        <taxon>Brevibacillus</taxon>
    </lineage>
</organism>
<dbReference type="GO" id="GO:0008360">
    <property type="term" value="P:regulation of cell shape"/>
    <property type="evidence" value="ECO:0007669"/>
    <property type="project" value="UniProtKB-KW"/>
</dbReference>
<evidence type="ECO:0000259" key="13">
    <source>
        <dbReference type="Pfam" id="PF02875"/>
    </source>
</evidence>
<dbReference type="GO" id="GO:0071555">
    <property type="term" value="P:cell wall organization"/>
    <property type="evidence" value="ECO:0007669"/>
    <property type="project" value="UniProtKB-KW"/>
</dbReference>
<evidence type="ECO:0000256" key="4">
    <source>
        <dbReference type="ARBA" id="ARBA00022741"/>
    </source>
</evidence>
<evidence type="ECO:0000256" key="11">
    <source>
        <dbReference type="RuleBase" id="RU004136"/>
    </source>
</evidence>
<dbReference type="EMBL" id="RHHQ01000020">
    <property type="protein sequence ID" value="RNB82292.1"/>
    <property type="molecule type" value="Genomic_DNA"/>
</dbReference>
<keyword evidence="8 10" id="KW-0131">Cell cycle</keyword>
<evidence type="ECO:0000256" key="2">
    <source>
        <dbReference type="ARBA" id="ARBA00022598"/>
    </source>
</evidence>
<dbReference type="GO" id="GO:0009252">
    <property type="term" value="P:peptidoglycan biosynthetic process"/>
    <property type="evidence" value="ECO:0007669"/>
    <property type="project" value="UniProtKB-UniRule"/>
</dbReference>
<keyword evidence="9 10" id="KW-0961">Cell wall biogenesis/degradation</keyword>
<keyword evidence="5 10" id="KW-0067">ATP-binding</keyword>
<dbReference type="GO" id="GO:0005737">
    <property type="term" value="C:cytoplasm"/>
    <property type="evidence" value="ECO:0007669"/>
    <property type="project" value="UniProtKB-SubCell"/>
</dbReference>
<evidence type="ECO:0000313" key="16">
    <source>
        <dbReference type="Proteomes" id="UP000271031"/>
    </source>
</evidence>
<keyword evidence="3 10" id="KW-0132">Cell division</keyword>
<dbReference type="Pfam" id="PF08245">
    <property type="entry name" value="Mur_ligase_M"/>
    <property type="match status" value="1"/>
</dbReference>
<name>A0A3M8D2N3_9BACL</name>
<dbReference type="InterPro" id="IPR000713">
    <property type="entry name" value="Mur_ligase_N"/>
</dbReference>
<evidence type="ECO:0000259" key="14">
    <source>
        <dbReference type="Pfam" id="PF08245"/>
    </source>
</evidence>
<dbReference type="GO" id="GO:0005524">
    <property type="term" value="F:ATP binding"/>
    <property type="evidence" value="ECO:0007669"/>
    <property type="project" value="UniProtKB-UniRule"/>
</dbReference>
<dbReference type="GO" id="GO:0008766">
    <property type="term" value="F:UDP-N-acetylmuramoylalanyl-D-glutamyl-2,6-diaminopimelate-D-alanyl-D-alanine ligase activity"/>
    <property type="evidence" value="ECO:0007669"/>
    <property type="project" value="RHEA"/>
</dbReference>
<dbReference type="Pfam" id="PF02875">
    <property type="entry name" value="Mur_ligase_C"/>
    <property type="match status" value="1"/>
</dbReference>
<evidence type="ECO:0000256" key="8">
    <source>
        <dbReference type="ARBA" id="ARBA00023306"/>
    </source>
</evidence>
<evidence type="ECO:0000313" key="15">
    <source>
        <dbReference type="EMBL" id="RNB82292.1"/>
    </source>
</evidence>
<dbReference type="SUPFAM" id="SSF63418">
    <property type="entry name" value="MurE/MurF N-terminal domain"/>
    <property type="match status" value="1"/>
</dbReference>
<dbReference type="Pfam" id="PF01225">
    <property type="entry name" value="Mur_ligase"/>
    <property type="match status" value="1"/>
</dbReference>
<feature type="domain" description="Mur ligase central" evidence="14">
    <location>
        <begin position="112"/>
        <end position="299"/>
    </location>
</feature>
<dbReference type="HAMAP" id="MF_02019">
    <property type="entry name" value="MurF"/>
    <property type="match status" value="1"/>
</dbReference>
<dbReference type="InterPro" id="IPR036615">
    <property type="entry name" value="Mur_ligase_C_dom_sf"/>
</dbReference>
<feature type="binding site" evidence="10">
    <location>
        <begin position="114"/>
        <end position="120"/>
    </location>
    <ligand>
        <name>ATP</name>
        <dbReference type="ChEBI" id="CHEBI:30616"/>
    </ligand>
</feature>
<dbReference type="GO" id="GO:0047480">
    <property type="term" value="F:UDP-N-acetylmuramoyl-tripeptide-D-alanyl-D-alanine ligase activity"/>
    <property type="evidence" value="ECO:0007669"/>
    <property type="project" value="UniProtKB-UniRule"/>
</dbReference>
<dbReference type="InterPro" id="IPR036565">
    <property type="entry name" value="Mur-like_cat_sf"/>
</dbReference>
<comment type="catalytic activity">
    <reaction evidence="10 11">
        <text>D-alanyl-D-alanine + UDP-N-acetyl-alpha-D-muramoyl-L-alanyl-gamma-D-glutamyl-meso-2,6-diaminopimelate + ATP = UDP-N-acetyl-alpha-D-muramoyl-L-alanyl-gamma-D-glutamyl-meso-2,6-diaminopimeloyl-D-alanyl-D-alanine + ADP + phosphate + H(+)</text>
        <dbReference type="Rhea" id="RHEA:28374"/>
        <dbReference type="ChEBI" id="CHEBI:15378"/>
        <dbReference type="ChEBI" id="CHEBI:30616"/>
        <dbReference type="ChEBI" id="CHEBI:43474"/>
        <dbReference type="ChEBI" id="CHEBI:57822"/>
        <dbReference type="ChEBI" id="CHEBI:61386"/>
        <dbReference type="ChEBI" id="CHEBI:83905"/>
        <dbReference type="ChEBI" id="CHEBI:456216"/>
        <dbReference type="EC" id="6.3.2.10"/>
    </reaction>
</comment>
<dbReference type="SUPFAM" id="SSF53623">
    <property type="entry name" value="MurD-like peptide ligases, catalytic domain"/>
    <property type="match status" value="1"/>
</dbReference>
<feature type="domain" description="Mur ligase N-terminal catalytic" evidence="12">
    <location>
        <begin position="31"/>
        <end position="75"/>
    </location>
</feature>
<dbReference type="InterPro" id="IPR013221">
    <property type="entry name" value="Mur_ligase_cen"/>
</dbReference>
<keyword evidence="6 10" id="KW-0133">Cell shape</keyword>
<evidence type="ECO:0000259" key="12">
    <source>
        <dbReference type="Pfam" id="PF01225"/>
    </source>
</evidence>
<dbReference type="NCBIfam" id="TIGR01143">
    <property type="entry name" value="murF"/>
    <property type="match status" value="1"/>
</dbReference>
<dbReference type="UniPathway" id="UPA00219"/>
<feature type="domain" description="Mur ligase C-terminal" evidence="13">
    <location>
        <begin position="321"/>
        <end position="444"/>
    </location>
</feature>
<evidence type="ECO:0000256" key="5">
    <source>
        <dbReference type="ARBA" id="ARBA00022840"/>
    </source>
</evidence>
<dbReference type="RefSeq" id="WP_122920370.1">
    <property type="nucleotide sequence ID" value="NZ_RHHQ01000020.1"/>
</dbReference>
<reference evidence="15 16" key="1">
    <citation type="submission" date="2018-10" db="EMBL/GenBank/DDBJ databases">
        <title>Phylogenomics of Brevibacillus.</title>
        <authorList>
            <person name="Dunlap C."/>
        </authorList>
    </citation>
    <scope>NUCLEOTIDE SEQUENCE [LARGE SCALE GENOMIC DNA]</scope>
    <source>
        <strain evidence="15 16">JCM 15716</strain>
    </source>
</reference>
<protein>
    <recommendedName>
        <fullName evidence="10 11">UDP-N-acetylmuramoyl-tripeptide--D-alanyl-D-alanine ligase</fullName>
        <ecNumber evidence="10 11">6.3.2.10</ecNumber>
    </recommendedName>
    <alternativeName>
        <fullName evidence="10">D-alanyl-D-alanine-adding enzyme</fullName>
    </alternativeName>
</protein>
<keyword evidence="4 10" id="KW-0547">Nucleotide-binding</keyword>
<evidence type="ECO:0000256" key="9">
    <source>
        <dbReference type="ARBA" id="ARBA00023316"/>
    </source>
</evidence>
<comment type="caution">
    <text evidence="15">The sequence shown here is derived from an EMBL/GenBank/DDBJ whole genome shotgun (WGS) entry which is preliminary data.</text>
</comment>
<evidence type="ECO:0000256" key="10">
    <source>
        <dbReference type="HAMAP-Rule" id="MF_02019"/>
    </source>
</evidence>
<comment type="pathway">
    <text evidence="10 11">Cell wall biogenesis; peptidoglycan biosynthesis.</text>
</comment>
<dbReference type="InterPro" id="IPR035911">
    <property type="entry name" value="MurE/MurF_N"/>
</dbReference>
<dbReference type="Gene3D" id="3.40.1390.10">
    <property type="entry name" value="MurE/MurF, N-terminal domain"/>
    <property type="match status" value="1"/>
</dbReference>
<keyword evidence="16" id="KW-1185">Reference proteome</keyword>
<dbReference type="OrthoDB" id="9801978at2"/>
<comment type="similarity">
    <text evidence="10">Belongs to the MurCDEF family. MurF subfamily.</text>
</comment>
<keyword evidence="2 10" id="KW-0436">Ligase</keyword>
<dbReference type="Gene3D" id="3.90.190.20">
    <property type="entry name" value="Mur ligase, C-terminal domain"/>
    <property type="match status" value="1"/>
</dbReference>
<sequence>MNPITIQQVAKMAGGLLLSGDPALAVNHFHFDSRELASGGVFIAIKGDRDGHDFLGAAIAQGACAAIISDQEKLPHNLPDGFALVLVNDTLRAYQKVAEAYRNTFDIPFVAVTGSVGKTSTKDVIGHLLASKLTIYKTYKNLNNHLGVPFSLLQLENEHQAAVMELGMNHAGEIDLLASIVRPQYSVITNIGEAHLEYFGTKEKVALAKAELLPHTDPNGVVFLNGDNEYLRRVSHLYDGSIMYYSVEGTADIWAEDITSTQEGTHFTYVSTDGVRFTVSVPLFGKHNVSNCLPAIAIALRFGLTKEEIQAALASVSLSAMRFEIIKSPTGAIFINDAYNANPTSMRVAIETFAGIFPDKKRILVLGNMLELGPDSDAMHTGIGELLNVYRDRFALVITIGTEALHIHNAYAGEKQHFATKQDSAPLLSSLAVNGNAILFKASRNTLLKDFPAELSAAL</sequence>
<dbReference type="InterPro" id="IPR051046">
    <property type="entry name" value="MurCDEF_CellWall_CoF430Synth"/>
</dbReference>
<dbReference type="InterPro" id="IPR005863">
    <property type="entry name" value="UDP-N-AcMur_synth"/>
</dbReference>
<keyword evidence="7 10" id="KW-0573">Peptidoglycan synthesis</keyword>
<dbReference type="SUPFAM" id="SSF53244">
    <property type="entry name" value="MurD-like peptide ligases, peptide-binding domain"/>
    <property type="match status" value="1"/>
</dbReference>
<keyword evidence="1 10" id="KW-0963">Cytoplasm</keyword>
<evidence type="ECO:0000256" key="7">
    <source>
        <dbReference type="ARBA" id="ARBA00022984"/>
    </source>
</evidence>
<comment type="subcellular location">
    <subcellularLocation>
        <location evidence="10 11">Cytoplasm</location>
    </subcellularLocation>
</comment>
<dbReference type="EC" id="6.3.2.10" evidence="10 11"/>
<dbReference type="GO" id="GO:0051301">
    <property type="term" value="P:cell division"/>
    <property type="evidence" value="ECO:0007669"/>
    <property type="project" value="UniProtKB-KW"/>
</dbReference>
<dbReference type="AlphaFoldDB" id="A0A3M8D2N3"/>
<dbReference type="InterPro" id="IPR004101">
    <property type="entry name" value="Mur_ligase_C"/>
</dbReference>
<evidence type="ECO:0000256" key="6">
    <source>
        <dbReference type="ARBA" id="ARBA00022960"/>
    </source>
</evidence>
<dbReference type="PANTHER" id="PTHR43024">
    <property type="entry name" value="UDP-N-ACETYLMURAMOYL-TRIPEPTIDE--D-ALANYL-D-ALANINE LIGASE"/>
    <property type="match status" value="1"/>
</dbReference>
<evidence type="ECO:0000256" key="1">
    <source>
        <dbReference type="ARBA" id="ARBA00022490"/>
    </source>
</evidence>
<dbReference type="PANTHER" id="PTHR43024:SF1">
    <property type="entry name" value="UDP-N-ACETYLMURAMOYL-TRIPEPTIDE--D-ALANYL-D-ALANINE LIGASE"/>
    <property type="match status" value="1"/>
</dbReference>